<protein>
    <recommendedName>
        <fullName evidence="3">RCK N-terminal domain-containing protein</fullName>
    </recommendedName>
</protein>
<evidence type="ECO:0000313" key="4">
    <source>
        <dbReference type="EMBL" id="GBR72867.1"/>
    </source>
</evidence>
<dbReference type="InterPro" id="IPR003148">
    <property type="entry name" value="RCK_N"/>
</dbReference>
<dbReference type="PRINTS" id="PR00335">
    <property type="entry name" value="KUPTAKETRKA"/>
</dbReference>
<dbReference type="Gene3D" id="3.40.50.720">
    <property type="entry name" value="NAD(P)-binding Rossmann-like Domain"/>
    <property type="match status" value="1"/>
</dbReference>
<comment type="caution">
    <text evidence="4">The sequence shown here is derived from an EMBL/GenBank/DDBJ whole genome shotgun (WGS) entry which is preliminary data.</text>
</comment>
<dbReference type="AlphaFoldDB" id="A0A388T9G0"/>
<dbReference type="SUPFAM" id="SSF51735">
    <property type="entry name" value="NAD(P)-binding Rossmann-fold domains"/>
    <property type="match status" value="1"/>
</dbReference>
<gene>
    <name evidence="4" type="ORF">NO1_0324</name>
</gene>
<dbReference type="EMBL" id="BGZN01000003">
    <property type="protein sequence ID" value="GBR72867.1"/>
    <property type="molecule type" value="Genomic_DNA"/>
</dbReference>
<keyword evidence="1" id="KW-0633">Potassium transport</keyword>
<evidence type="ECO:0000256" key="2">
    <source>
        <dbReference type="ARBA" id="ARBA00022958"/>
    </source>
</evidence>
<reference evidence="4 5" key="1">
    <citation type="journal article" date="2019" name="ISME J.">
        <title>Genome analyses of uncultured TG2/ZB3 bacteria in 'Margulisbacteria' specifically attached to ectosymbiotic spirochetes of protists in the termite gut.</title>
        <authorList>
            <person name="Utami Y.D."/>
            <person name="Kuwahara H."/>
            <person name="Igai K."/>
            <person name="Murakami T."/>
            <person name="Sugaya K."/>
            <person name="Morikawa T."/>
            <person name="Nagura Y."/>
            <person name="Yuki M."/>
            <person name="Deevong P."/>
            <person name="Inoue T."/>
            <person name="Kihara K."/>
            <person name="Lo N."/>
            <person name="Yamada A."/>
            <person name="Ohkuma M."/>
            <person name="Hongoh Y."/>
        </authorList>
    </citation>
    <scope>NUCLEOTIDE SEQUENCE [LARGE SCALE GENOMIC DNA]</scope>
    <source>
        <strain evidence="4">NkOx7-01</strain>
    </source>
</reference>
<dbReference type="InterPro" id="IPR006036">
    <property type="entry name" value="K_uptake_TrkA"/>
</dbReference>
<dbReference type="PANTHER" id="PTHR43833">
    <property type="entry name" value="POTASSIUM CHANNEL PROTEIN 2-RELATED-RELATED"/>
    <property type="match status" value="1"/>
</dbReference>
<keyword evidence="5" id="KW-1185">Reference proteome</keyword>
<name>A0A388T9G0_TERA1</name>
<dbReference type="InterPro" id="IPR036291">
    <property type="entry name" value="NAD(P)-bd_dom_sf"/>
</dbReference>
<dbReference type="Proteomes" id="UP000269352">
    <property type="component" value="Unassembled WGS sequence"/>
</dbReference>
<dbReference type="PANTHER" id="PTHR43833:SF8">
    <property type="entry name" value="TRK SYSTEM POTASSIUM UPTAKE PROTEIN TRKA"/>
    <property type="match status" value="1"/>
</dbReference>
<dbReference type="PROSITE" id="PS51201">
    <property type="entry name" value="RCK_N"/>
    <property type="match status" value="1"/>
</dbReference>
<keyword evidence="2" id="KW-0630">Potassium</keyword>
<keyword evidence="1" id="KW-0813">Transport</keyword>
<feature type="domain" description="RCK N-terminal" evidence="3">
    <location>
        <begin position="1"/>
        <end position="117"/>
    </location>
</feature>
<sequence>MNVLIVGCGRVGAESAQILSAAGCNVIVLDKNESSLQRLGADFNGLTLVGNGIDMETLRKAGVEKSDAAVVVTNGDNTNVVAAQVIKKIFKVPKVMTRVYDPRRAYIYKQMGLDVVSGTTLFAALIRDRILEERK</sequence>
<dbReference type="GO" id="GO:0005886">
    <property type="term" value="C:plasma membrane"/>
    <property type="evidence" value="ECO:0007669"/>
    <property type="project" value="InterPro"/>
</dbReference>
<proteinExistence type="predicted"/>
<evidence type="ECO:0000256" key="1">
    <source>
        <dbReference type="ARBA" id="ARBA00022538"/>
    </source>
</evidence>
<dbReference type="InterPro" id="IPR050721">
    <property type="entry name" value="Trk_Ktr_HKT_K-transport"/>
</dbReference>
<evidence type="ECO:0000259" key="3">
    <source>
        <dbReference type="PROSITE" id="PS51201"/>
    </source>
</evidence>
<keyword evidence="1" id="KW-0406">Ion transport</keyword>
<evidence type="ECO:0000313" key="5">
    <source>
        <dbReference type="Proteomes" id="UP000269352"/>
    </source>
</evidence>
<organism evidence="4 5">
    <name type="scientific">Termititenax aidoneus</name>
    <dbReference type="NCBI Taxonomy" id="2218524"/>
    <lineage>
        <taxon>Bacteria</taxon>
        <taxon>Bacillati</taxon>
        <taxon>Candidatus Margulisiibacteriota</taxon>
        <taxon>Candidatus Termititenacia</taxon>
        <taxon>Candidatus Termititenacales</taxon>
        <taxon>Candidatus Termititenacaceae</taxon>
        <taxon>Candidatus Termititenax</taxon>
    </lineage>
</organism>
<dbReference type="GO" id="GO:0015079">
    <property type="term" value="F:potassium ion transmembrane transporter activity"/>
    <property type="evidence" value="ECO:0007669"/>
    <property type="project" value="InterPro"/>
</dbReference>
<dbReference type="Pfam" id="PF02254">
    <property type="entry name" value="TrkA_N"/>
    <property type="match status" value="1"/>
</dbReference>
<accession>A0A388T9G0</accession>